<dbReference type="EMBL" id="CP107551">
    <property type="protein sequence ID" value="UYP19314.1"/>
    <property type="molecule type" value="Genomic_DNA"/>
</dbReference>
<gene>
    <name evidence="1" type="ORF">OED52_01670</name>
</gene>
<organism evidence="1 2">
    <name type="scientific">Rhodococcus sacchari</name>
    <dbReference type="NCBI Taxonomy" id="2962047"/>
    <lineage>
        <taxon>Bacteria</taxon>
        <taxon>Bacillati</taxon>
        <taxon>Actinomycetota</taxon>
        <taxon>Actinomycetes</taxon>
        <taxon>Mycobacteriales</taxon>
        <taxon>Nocardiaceae</taxon>
        <taxon>Rhodococcus</taxon>
    </lineage>
</organism>
<sequence length="288" mass="30634">MSENSTTTIWFVTGASRGIGLELVSRLLRRGDAVAATTRSVDRLLTALDGTDTGNLLPLEVDLTDQEQVTAAVAETRRRFGGLDVVVDNAGYGYLSAVEEIVDADARAMFDVQVFAVLNVLRAALPVFRANRRGHIVNVSSILGRTTFAGWGLYSAGKYALEALTEALAAEVADLGIRVNLIEPGYVRTDFLTERSLALPDSTIDDYPEVRGTTQAHQGMHGTQLGDPGKVAEAILAVVDSGSAPLHQFLGSDSVSFAEAHLEALRADVEASRVLADTDIVEPAPARG</sequence>
<name>A0ACD4DGY9_9NOCA</name>
<keyword evidence="2" id="KW-1185">Reference proteome</keyword>
<proteinExistence type="predicted"/>
<reference evidence="1" key="1">
    <citation type="submission" date="2022-10" db="EMBL/GenBank/DDBJ databases">
        <title>Rhodococcus ferula Z13 complete genome.</title>
        <authorList>
            <person name="Long X."/>
            <person name="Zang M."/>
        </authorList>
    </citation>
    <scope>NUCLEOTIDE SEQUENCE</scope>
    <source>
        <strain evidence="1">Z13</strain>
    </source>
</reference>
<evidence type="ECO:0000313" key="2">
    <source>
        <dbReference type="Proteomes" id="UP001156484"/>
    </source>
</evidence>
<protein>
    <submittedName>
        <fullName evidence="1">SDR family NAD(P)-dependent oxidoreductase</fullName>
    </submittedName>
</protein>
<accession>A0ACD4DGY9</accession>
<dbReference type="Proteomes" id="UP001156484">
    <property type="component" value="Chromosome"/>
</dbReference>
<evidence type="ECO:0000313" key="1">
    <source>
        <dbReference type="EMBL" id="UYP19314.1"/>
    </source>
</evidence>